<dbReference type="Proteomes" id="UP000679848">
    <property type="component" value="Plasmid pMM59_01"/>
</dbReference>
<dbReference type="AlphaFoldDB" id="A0A830QQI9"/>
<evidence type="ECO:0000313" key="2">
    <source>
        <dbReference type="Proteomes" id="UP000679848"/>
    </source>
</evidence>
<gene>
    <name evidence="1" type="ORF">MM59RIKEN_31680</name>
</gene>
<sequence length="47" mass="5345">MQRAGIQTLEALWKLGVQRGLRIRQDVDLTACFHQFNALTTGCDQIK</sequence>
<protein>
    <submittedName>
        <fullName evidence="1">Uncharacterized protein</fullName>
    </submittedName>
</protein>
<organism evidence="1 2">
    <name type="scientific">Pusillibacter faecalis</name>
    <dbReference type="NCBI Taxonomy" id="2714358"/>
    <lineage>
        <taxon>Bacteria</taxon>
        <taxon>Bacillati</taxon>
        <taxon>Bacillota</taxon>
        <taxon>Clostridia</taxon>
        <taxon>Eubacteriales</taxon>
        <taxon>Oscillospiraceae</taxon>
        <taxon>Pusillibacter</taxon>
    </lineage>
</organism>
<evidence type="ECO:0000313" key="1">
    <source>
        <dbReference type="EMBL" id="BCK85849.1"/>
    </source>
</evidence>
<geneLocation type="plasmid" evidence="1 2">
    <name>pMM59_01</name>
</geneLocation>
<keyword evidence="2" id="KW-1185">Reference proteome</keyword>
<name>A0A830QQI9_9FIRM</name>
<dbReference type="KEGG" id="pfaa:MM59RIKEN_31680"/>
<dbReference type="EMBL" id="AP023421">
    <property type="protein sequence ID" value="BCK85849.1"/>
    <property type="molecule type" value="Genomic_DNA"/>
</dbReference>
<proteinExistence type="predicted"/>
<keyword evidence="1" id="KW-0614">Plasmid</keyword>
<reference evidence="1" key="1">
    <citation type="submission" date="2020-09" db="EMBL/GenBank/DDBJ databases">
        <title>New species isolated from human feces.</title>
        <authorList>
            <person name="Kitahara M."/>
            <person name="Shigeno Y."/>
            <person name="Shime M."/>
            <person name="Matsumoto Y."/>
            <person name="Nakamura S."/>
            <person name="Motooka D."/>
            <person name="Fukuoka S."/>
            <person name="Nishikawa H."/>
            <person name="Benno Y."/>
        </authorList>
    </citation>
    <scope>NUCLEOTIDE SEQUENCE</scope>
    <source>
        <strain evidence="1">MM59</strain>
        <plasmid evidence="1">pMM59_01</plasmid>
    </source>
</reference>
<accession>A0A830QQI9</accession>